<proteinExistence type="predicted"/>
<gene>
    <name evidence="1" type="ORF">M5K25_026382</name>
</gene>
<reference evidence="1 2" key="1">
    <citation type="journal article" date="2024" name="Plant Biotechnol. J.">
        <title>Dendrobium thyrsiflorum genome and its molecular insights into genes involved in important horticultural traits.</title>
        <authorList>
            <person name="Chen B."/>
            <person name="Wang J.Y."/>
            <person name="Zheng P.J."/>
            <person name="Li K.L."/>
            <person name="Liang Y.M."/>
            <person name="Chen X.F."/>
            <person name="Zhang C."/>
            <person name="Zhao X."/>
            <person name="He X."/>
            <person name="Zhang G.Q."/>
            <person name="Liu Z.J."/>
            <person name="Xu Q."/>
        </authorList>
    </citation>
    <scope>NUCLEOTIDE SEQUENCE [LARGE SCALE GENOMIC DNA]</scope>
    <source>
        <strain evidence="1">GZMU011</strain>
    </source>
</reference>
<organism evidence="1 2">
    <name type="scientific">Dendrobium thyrsiflorum</name>
    <name type="common">Pinecone-like raceme dendrobium</name>
    <name type="synonym">Orchid</name>
    <dbReference type="NCBI Taxonomy" id="117978"/>
    <lineage>
        <taxon>Eukaryota</taxon>
        <taxon>Viridiplantae</taxon>
        <taxon>Streptophyta</taxon>
        <taxon>Embryophyta</taxon>
        <taxon>Tracheophyta</taxon>
        <taxon>Spermatophyta</taxon>
        <taxon>Magnoliopsida</taxon>
        <taxon>Liliopsida</taxon>
        <taxon>Asparagales</taxon>
        <taxon>Orchidaceae</taxon>
        <taxon>Epidendroideae</taxon>
        <taxon>Malaxideae</taxon>
        <taxon>Dendrobiinae</taxon>
        <taxon>Dendrobium</taxon>
    </lineage>
</organism>
<comment type="caution">
    <text evidence="1">The sequence shown here is derived from an EMBL/GenBank/DDBJ whole genome shotgun (WGS) entry which is preliminary data.</text>
</comment>
<protein>
    <submittedName>
        <fullName evidence="1">Uncharacterized protein</fullName>
    </submittedName>
</protein>
<keyword evidence="2" id="KW-1185">Reference proteome</keyword>
<dbReference type="AlphaFoldDB" id="A0ABD0TXA2"/>
<dbReference type="EMBL" id="JANQDX010000019">
    <property type="protein sequence ID" value="KAL0904291.1"/>
    <property type="molecule type" value="Genomic_DNA"/>
</dbReference>
<evidence type="ECO:0000313" key="2">
    <source>
        <dbReference type="Proteomes" id="UP001552299"/>
    </source>
</evidence>
<name>A0ABD0TXA2_DENTH</name>
<sequence>MQSMMVVAMTGAVAVYYPSHMLELLHVARDRDRPLLLEPVYLLRLFEKPHEQRMVNVVHRNDKSLLLFPLAPNPNRHASFLHLCHWFQKGGIFEEKKKR</sequence>
<evidence type="ECO:0000313" key="1">
    <source>
        <dbReference type="EMBL" id="KAL0904291.1"/>
    </source>
</evidence>
<accession>A0ABD0TXA2</accession>
<dbReference type="Proteomes" id="UP001552299">
    <property type="component" value="Unassembled WGS sequence"/>
</dbReference>